<dbReference type="Proteomes" id="UP000184016">
    <property type="component" value="Unassembled WGS sequence"/>
</dbReference>
<gene>
    <name evidence="2" type="ORF">SAMN05443507_101200</name>
</gene>
<evidence type="ECO:0000256" key="1">
    <source>
        <dbReference type="SAM" id="SignalP"/>
    </source>
</evidence>
<feature type="signal peptide" evidence="1">
    <location>
        <begin position="1"/>
        <end position="22"/>
    </location>
</feature>
<dbReference type="AlphaFoldDB" id="A0A1M6KB99"/>
<protein>
    <recommendedName>
        <fullName evidence="4">KTSC domain-containing protein</fullName>
    </recommendedName>
</protein>
<accession>A0A1M6KB99</accession>
<dbReference type="STRING" id="1830138.SAMN05443507_101200"/>
<keyword evidence="1" id="KW-0732">Signal</keyword>
<keyword evidence="3" id="KW-1185">Reference proteome</keyword>
<organism evidence="2 3">
    <name type="scientific">Alicyclobacillus tolerans</name>
    <dbReference type="NCBI Taxonomy" id="90970"/>
    <lineage>
        <taxon>Bacteria</taxon>
        <taxon>Bacillati</taxon>
        <taxon>Bacillota</taxon>
        <taxon>Bacilli</taxon>
        <taxon>Bacillales</taxon>
        <taxon>Alicyclobacillaceae</taxon>
        <taxon>Alicyclobacillus</taxon>
    </lineage>
</organism>
<sequence length="118" mass="13022">MHWRLSMAAVFALLFCTTEVMSTVQCKAATHISQNDFQQVKEKSGHSATRAKRLALYWTVDDRGQQTLQMASMGDGSVSAFANNASDWKFNPLLCGFFGVPVFERHLQASGTAESESV</sequence>
<feature type="chain" id="PRO_5038982144" description="KTSC domain-containing protein" evidence="1">
    <location>
        <begin position="23"/>
        <end position="118"/>
    </location>
</feature>
<evidence type="ECO:0000313" key="2">
    <source>
        <dbReference type="EMBL" id="SHJ56203.1"/>
    </source>
</evidence>
<reference evidence="3" key="1">
    <citation type="submission" date="2016-11" db="EMBL/GenBank/DDBJ databases">
        <authorList>
            <person name="Varghese N."/>
            <person name="Submissions S."/>
        </authorList>
    </citation>
    <scope>NUCLEOTIDE SEQUENCE [LARGE SCALE GENOMIC DNA]</scope>
    <source>
        <strain evidence="3">USBA-503</strain>
    </source>
</reference>
<evidence type="ECO:0008006" key="4">
    <source>
        <dbReference type="Google" id="ProtNLM"/>
    </source>
</evidence>
<evidence type="ECO:0000313" key="3">
    <source>
        <dbReference type="Proteomes" id="UP000184016"/>
    </source>
</evidence>
<dbReference type="EMBL" id="FRAF01000001">
    <property type="protein sequence ID" value="SHJ56203.1"/>
    <property type="molecule type" value="Genomic_DNA"/>
</dbReference>
<name>A0A1M6KB99_9BACL</name>
<proteinExistence type="predicted"/>